<proteinExistence type="predicted"/>
<accession>A0A1T4MC86</accession>
<dbReference type="PANTHER" id="PTHR46401">
    <property type="entry name" value="GLYCOSYLTRANSFERASE WBBK-RELATED"/>
    <property type="match status" value="1"/>
</dbReference>
<gene>
    <name evidence="2" type="ORF">SAMN02745171_00706</name>
</gene>
<dbReference type="GO" id="GO:0009103">
    <property type="term" value="P:lipopolysaccharide biosynthetic process"/>
    <property type="evidence" value="ECO:0007669"/>
    <property type="project" value="TreeGrafter"/>
</dbReference>
<reference evidence="3" key="1">
    <citation type="submission" date="2017-02" db="EMBL/GenBank/DDBJ databases">
        <authorList>
            <person name="Varghese N."/>
            <person name="Submissions S."/>
        </authorList>
    </citation>
    <scope>NUCLEOTIDE SEQUENCE [LARGE SCALE GENOMIC DNA]</scope>
    <source>
        <strain evidence="3">ATCC 51356</strain>
    </source>
</reference>
<dbReference type="Proteomes" id="UP000190121">
    <property type="component" value="Unassembled WGS sequence"/>
</dbReference>
<protein>
    <submittedName>
        <fullName evidence="2">Glycosyltransferase involved in cell wall bisynthesis</fullName>
    </submittedName>
</protein>
<dbReference type="SUPFAM" id="SSF53756">
    <property type="entry name" value="UDP-Glycosyltransferase/glycogen phosphorylase"/>
    <property type="match status" value="1"/>
</dbReference>
<evidence type="ECO:0000256" key="1">
    <source>
        <dbReference type="ARBA" id="ARBA00022679"/>
    </source>
</evidence>
<evidence type="ECO:0000313" key="3">
    <source>
        <dbReference type="Proteomes" id="UP000190121"/>
    </source>
</evidence>
<dbReference type="Gene3D" id="3.40.50.2000">
    <property type="entry name" value="Glycogen Phosphorylase B"/>
    <property type="match status" value="2"/>
</dbReference>
<dbReference type="GO" id="GO:0016757">
    <property type="term" value="F:glycosyltransferase activity"/>
    <property type="evidence" value="ECO:0007669"/>
    <property type="project" value="TreeGrafter"/>
</dbReference>
<sequence length="406" mass="47387">MATQWTQIGWHVEVVTEHITEWSKAAHGLVFQDEVDRFAVHRIPLRKRYNLQESLQELFLFSKSRKFVKEVEKRVDVSSFDILVGFTYRTFPLFSVKKLARKYRKPCVMDCRDIIEQYPPYKFLPTATDNPLFLKRGVLSILRKIFIFQRNQFLQQAGAITTVSPWHCETLKGYFPDKSIESFYNGFEETIFTPRHPRVDLFRIVFTGRLLSVEHANPSLFFDILKSEELSDIINTKALEVRWYVDAHSEGILRKQLEQQPEYIKEMQHFYSMVPFRKVADILSESSIVLLLAHPEGAKGIVSTKIFEAMAMEKPILMVRSDDAIRSTILRDANAGCAVEKQKDAIDFIKKYYAYWKENGYTCIENQNKTYVKGFSRSDIATKYASLLEQVILANRKKEKKNEATK</sequence>
<evidence type="ECO:0000313" key="2">
    <source>
        <dbReference type="EMBL" id="SJZ64477.1"/>
    </source>
</evidence>
<dbReference type="STRING" id="29524.SAMN02745171_00706"/>
<organism evidence="2 3">
    <name type="scientific">Porphyromonas circumdentaria</name>
    <dbReference type="NCBI Taxonomy" id="29524"/>
    <lineage>
        <taxon>Bacteria</taxon>
        <taxon>Pseudomonadati</taxon>
        <taxon>Bacteroidota</taxon>
        <taxon>Bacteroidia</taxon>
        <taxon>Bacteroidales</taxon>
        <taxon>Porphyromonadaceae</taxon>
        <taxon>Porphyromonas</taxon>
    </lineage>
</organism>
<dbReference type="PANTHER" id="PTHR46401:SF2">
    <property type="entry name" value="GLYCOSYLTRANSFERASE WBBK-RELATED"/>
    <property type="match status" value="1"/>
</dbReference>
<name>A0A1T4MC86_9PORP</name>
<keyword evidence="1 2" id="KW-0808">Transferase</keyword>
<keyword evidence="3" id="KW-1185">Reference proteome</keyword>
<dbReference type="AlphaFoldDB" id="A0A1T4MC86"/>
<dbReference type="EMBL" id="FUXE01000006">
    <property type="protein sequence ID" value="SJZ64477.1"/>
    <property type="molecule type" value="Genomic_DNA"/>
</dbReference>